<evidence type="ECO:0000256" key="3">
    <source>
        <dbReference type="ARBA" id="ARBA00022679"/>
    </source>
</evidence>
<dbReference type="GO" id="GO:0033188">
    <property type="term" value="F:sphingomyelin synthase activity"/>
    <property type="evidence" value="ECO:0007669"/>
    <property type="project" value="TreeGrafter"/>
</dbReference>
<evidence type="ECO:0000256" key="8">
    <source>
        <dbReference type="ARBA" id="ARBA00023136"/>
    </source>
</evidence>
<evidence type="ECO:0000313" key="12">
    <source>
        <dbReference type="Proteomes" id="UP001370490"/>
    </source>
</evidence>
<dbReference type="PANTHER" id="PTHR21290:SF25">
    <property type="entry name" value="SPHINGOMYELIN SYNTHASE-RELATED PROTEIN 1"/>
    <property type="match status" value="1"/>
</dbReference>
<evidence type="ECO:0000256" key="1">
    <source>
        <dbReference type="ARBA" id="ARBA00004141"/>
    </source>
</evidence>
<sequence>MTILATGWGSMSFLIDFQRPTTSEGSSWFNLLKKAGGDCKDLLYSGHLLVPVLTAMAWTAAYGGLSSALIWMLVFHSAQREIRERHHYKATASLPSKWAFSYGK</sequence>
<dbReference type="GO" id="GO:0005886">
    <property type="term" value="C:plasma membrane"/>
    <property type="evidence" value="ECO:0007669"/>
    <property type="project" value="TreeGrafter"/>
</dbReference>
<feature type="domain" description="Sphingomyelin synthase-like" evidence="10">
    <location>
        <begin position="39"/>
        <end position="88"/>
    </location>
</feature>
<evidence type="ECO:0000256" key="9">
    <source>
        <dbReference type="SAM" id="Phobius"/>
    </source>
</evidence>
<keyword evidence="12" id="KW-1185">Reference proteome</keyword>
<feature type="transmembrane region" description="Helical" evidence="9">
    <location>
        <begin position="52"/>
        <end position="75"/>
    </location>
</feature>
<comment type="subcellular location">
    <subcellularLocation>
        <location evidence="1">Membrane</location>
        <topology evidence="1">Multi-pass membrane protein</topology>
    </subcellularLocation>
</comment>
<keyword evidence="3" id="KW-0808">Transferase</keyword>
<dbReference type="InterPro" id="IPR045221">
    <property type="entry name" value="Sphingomyelin_synth-like"/>
</dbReference>
<keyword evidence="6 9" id="KW-1133">Transmembrane helix</keyword>
<keyword evidence="4 9" id="KW-0812">Transmembrane</keyword>
<comment type="caution">
    <text evidence="11">The sequence shown here is derived from an EMBL/GenBank/DDBJ whole genome shotgun (WGS) entry which is preliminary data.</text>
</comment>
<dbReference type="InterPro" id="IPR025749">
    <property type="entry name" value="Sphingomyelin_synth-like_dom"/>
</dbReference>
<gene>
    <name evidence="11" type="ORF">RJ641_031781</name>
</gene>
<dbReference type="EMBL" id="JBAMMX010000006">
    <property type="protein sequence ID" value="KAK6938273.1"/>
    <property type="molecule type" value="Genomic_DNA"/>
</dbReference>
<evidence type="ECO:0000256" key="6">
    <source>
        <dbReference type="ARBA" id="ARBA00022989"/>
    </source>
</evidence>
<accession>A0AAN8VNF7</accession>
<dbReference type="GO" id="GO:0047493">
    <property type="term" value="F:ceramide cholinephosphotransferase activity"/>
    <property type="evidence" value="ECO:0007669"/>
    <property type="project" value="TreeGrafter"/>
</dbReference>
<reference evidence="11 12" key="1">
    <citation type="submission" date="2023-12" db="EMBL/GenBank/DDBJ databases">
        <title>A high-quality genome assembly for Dillenia turbinata (Dilleniales).</title>
        <authorList>
            <person name="Chanderbali A."/>
        </authorList>
    </citation>
    <scope>NUCLEOTIDE SEQUENCE [LARGE SCALE GENOMIC DNA]</scope>
    <source>
        <strain evidence="11">LSX21</strain>
        <tissue evidence="11">Leaf</tissue>
    </source>
</reference>
<evidence type="ECO:0000256" key="4">
    <source>
        <dbReference type="ARBA" id="ARBA00022692"/>
    </source>
</evidence>
<comment type="similarity">
    <text evidence="2">Belongs to the sphingomyelin synthase family.</text>
</comment>
<name>A0AAN8VNF7_9MAGN</name>
<dbReference type="GO" id="GO:0005789">
    <property type="term" value="C:endoplasmic reticulum membrane"/>
    <property type="evidence" value="ECO:0007669"/>
    <property type="project" value="TreeGrafter"/>
</dbReference>
<evidence type="ECO:0000259" key="10">
    <source>
        <dbReference type="Pfam" id="PF14360"/>
    </source>
</evidence>
<evidence type="ECO:0000256" key="7">
    <source>
        <dbReference type="ARBA" id="ARBA00023098"/>
    </source>
</evidence>
<dbReference type="Pfam" id="PF14360">
    <property type="entry name" value="PAP2_C"/>
    <property type="match status" value="1"/>
</dbReference>
<keyword evidence="5" id="KW-0746">Sphingolipid metabolism</keyword>
<evidence type="ECO:0000313" key="11">
    <source>
        <dbReference type="EMBL" id="KAK6938273.1"/>
    </source>
</evidence>
<dbReference type="Proteomes" id="UP001370490">
    <property type="component" value="Unassembled WGS sequence"/>
</dbReference>
<proteinExistence type="inferred from homology"/>
<keyword evidence="7" id="KW-0443">Lipid metabolism</keyword>
<dbReference type="GO" id="GO:0000139">
    <property type="term" value="C:Golgi membrane"/>
    <property type="evidence" value="ECO:0007669"/>
    <property type="project" value="TreeGrafter"/>
</dbReference>
<evidence type="ECO:0000256" key="2">
    <source>
        <dbReference type="ARBA" id="ARBA00005441"/>
    </source>
</evidence>
<dbReference type="GO" id="GO:0046513">
    <property type="term" value="P:ceramide biosynthetic process"/>
    <property type="evidence" value="ECO:0007669"/>
    <property type="project" value="TreeGrafter"/>
</dbReference>
<dbReference type="PANTHER" id="PTHR21290">
    <property type="entry name" value="SPHINGOMYELIN SYNTHETASE"/>
    <property type="match status" value="1"/>
</dbReference>
<organism evidence="11 12">
    <name type="scientific">Dillenia turbinata</name>
    <dbReference type="NCBI Taxonomy" id="194707"/>
    <lineage>
        <taxon>Eukaryota</taxon>
        <taxon>Viridiplantae</taxon>
        <taxon>Streptophyta</taxon>
        <taxon>Embryophyta</taxon>
        <taxon>Tracheophyta</taxon>
        <taxon>Spermatophyta</taxon>
        <taxon>Magnoliopsida</taxon>
        <taxon>eudicotyledons</taxon>
        <taxon>Gunneridae</taxon>
        <taxon>Pentapetalae</taxon>
        <taxon>Dilleniales</taxon>
        <taxon>Dilleniaceae</taxon>
        <taxon>Dillenia</taxon>
    </lineage>
</organism>
<keyword evidence="8 9" id="KW-0472">Membrane</keyword>
<dbReference type="AlphaFoldDB" id="A0AAN8VNF7"/>
<evidence type="ECO:0000256" key="5">
    <source>
        <dbReference type="ARBA" id="ARBA00022919"/>
    </source>
</evidence>
<protein>
    <submittedName>
        <fullName evidence="11">Sphingomyelin synthase-like domain</fullName>
    </submittedName>
</protein>